<dbReference type="AlphaFoldDB" id="A0AAD2A3K0"/>
<evidence type="ECO:0000313" key="3">
    <source>
        <dbReference type="EMBL" id="CAI9777937.1"/>
    </source>
</evidence>
<keyword evidence="4" id="KW-1185">Reference proteome</keyword>
<dbReference type="Proteomes" id="UP000834106">
    <property type="component" value="Chromosome 15"/>
</dbReference>
<protein>
    <submittedName>
        <fullName evidence="3">Uncharacterized protein</fullName>
    </submittedName>
</protein>
<feature type="transmembrane region" description="Helical" evidence="2">
    <location>
        <begin position="240"/>
        <end position="261"/>
    </location>
</feature>
<name>A0AAD2A3K0_9LAMI</name>
<dbReference type="Pfam" id="PF03087">
    <property type="entry name" value="BPS1"/>
    <property type="match status" value="2"/>
</dbReference>
<reference evidence="3" key="1">
    <citation type="submission" date="2023-05" db="EMBL/GenBank/DDBJ databases">
        <authorList>
            <person name="Huff M."/>
        </authorList>
    </citation>
    <scope>NUCLEOTIDE SEQUENCE</scope>
</reference>
<dbReference type="GO" id="GO:0048364">
    <property type="term" value="P:root development"/>
    <property type="evidence" value="ECO:0007669"/>
    <property type="project" value="InterPro"/>
</dbReference>
<dbReference type="PANTHER" id="PTHR33070:SF129">
    <property type="entry name" value="DUF241 DOMAIN PROTEIN"/>
    <property type="match status" value="1"/>
</dbReference>
<keyword evidence="1" id="KW-0175">Coiled coil</keyword>
<evidence type="ECO:0000256" key="2">
    <source>
        <dbReference type="SAM" id="Phobius"/>
    </source>
</evidence>
<evidence type="ECO:0000313" key="4">
    <source>
        <dbReference type="Proteomes" id="UP000834106"/>
    </source>
</evidence>
<sequence length="301" mass="34233">MQAKVHQTSVSSSSICTQLASLTDLHEGINNLIQLRSVQQALTGENWASELLDRSLKLVDICGIVCDVIYLTKESVQELQSSLRRNRDMNEYINSRKKINKMVKKCIKILKSSYLCSTELLNKDNNLKAIVSMVKEAQTHEEKNAEEWYALNIHKLQKDMDTVSVQNILKQLNASEMTIQELEENLESFFRSIVKTRVSLLTVLNNLSFTDKAHIKESDNIIDDFRLFSYKFSRFLKNGFLLLARVIAMTICVTLAASMAAKLRPTPMAAFQICLQLSSSKFGEINSQYVSKEKPCEPSTY</sequence>
<feature type="coiled-coil region" evidence="1">
    <location>
        <begin position="165"/>
        <end position="192"/>
    </location>
</feature>
<dbReference type="PANTHER" id="PTHR33070">
    <property type="entry name" value="OS06G0725500 PROTEIN"/>
    <property type="match status" value="1"/>
</dbReference>
<dbReference type="EMBL" id="OU503050">
    <property type="protein sequence ID" value="CAI9777937.1"/>
    <property type="molecule type" value="Genomic_DNA"/>
</dbReference>
<accession>A0AAD2A3K0</accession>
<organism evidence="3 4">
    <name type="scientific">Fraxinus pennsylvanica</name>
    <dbReference type="NCBI Taxonomy" id="56036"/>
    <lineage>
        <taxon>Eukaryota</taxon>
        <taxon>Viridiplantae</taxon>
        <taxon>Streptophyta</taxon>
        <taxon>Embryophyta</taxon>
        <taxon>Tracheophyta</taxon>
        <taxon>Spermatophyta</taxon>
        <taxon>Magnoliopsida</taxon>
        <taxon>eudicotyledons</taxon>
        <taxon>Gunneridae</taxon>
        <taxon>Pentapetalae</taxon>
        <taxon>asterids</taxon>
        <taxon>lamiids</taxon>
        <taxon>Lamiales</taxon>
        <taxon>Oleaceae</taxon>
        <taxon>Oleeae</taxon>
        <taxon>Fraxinus</taxon>
    </lineage>
</organism>
<keyword evidence="2" id="KW-0812">Transmembrane</keyword>
<keyword evidence="2" id="KW-1133">Transmembrane helix</keyword>
<proteinExistence type="predicted"/>
<dbReference type="InterPro" id="IPR004320">
    <property type="entry name" value="BPS1_pln"/>
</dbReference>
<dbReference type="GO" id="GO:0048367">
    <property type="term" value="P:shoot system development"/>
    <property type="evidence" value="ECO:0007669"/>
    <property type="project" value="InterPro"/>
</dbReference>
<gene>
    <name evidence="3" type="ORF">FPE_LOCUS25367</name>
</gene>
<evidence type="ECO:0000256" key="1">
    <source>
        <dbReference type="SAM" id="Coils"/>
    </source>
</evidence>
<keyword evidence="2" id="KW-0472">Membrane</keyword>